<dbReference type="Gene3D" id="1.20.140.160">
    <property type="match status" value="1"/>
</dbReference>
<keyword evidence="1" id="KW-0805">Transcription regulation</keyword>
<keyword evidence="3" id="KW-0238">DNA-binding</keyword>
<dbReference type="Pfam" id="PF04539">
    <property type="entry name" value="Sigma70_r3"/>
    <property type="match status" value="1"/>
</dbReference>
<reference evidence="8 9" key="1">
    <citation type="journal article" date="2019" name="Emerg. Microbes Infect.">
        <title>Comprehensive subspecies identification of 175 nontuberculous mycobacteria species based on 7547 genomic profiles.</title>
        <authorList>
            <person name="Matsumoto Y."/>
            <person name="Kinjo T."/>
            <person name="Motooka D."/>
            <person name="Nabeya D."/>
            <person name="Jung N."/>
            <person name="Uechi K."/>
            <person name="Horii T."/>
            <person name="Iida T."/>
            <person name="Fujita J."/>
            <person name="Nakamura S."/>
        </authorList>
    </citation>
    <scope>NUCLEOTIDE SEQUENCE [LARGE SCALE GENOMIC DNA]</scope>
    <source>
        <strain evidence="8 9">JCM 18538</strain>
    </source>
</reference>
<geneLocation type="plasmid" evidence="9">
    <name>pjcm18538 dna</name>
</geneLocation>
<dbReference type="Pfam" id="PF04545">
    <property type="entry name" value="Sigma70_r4"/>
    <property type="match status" value="1"/>
</dbReference>
<dbReference type="PRINTS" id="PR00046">
    <property type="entry name" value="SIGMA70FCT"/>
</dbReference>
<dbReference type="GO" id="GO:0016987">
    <property type="term" value="F:sigma factor activity"/>
    <property type="evidence" value="ECO:0007669"/>
    <property type="project" value="UniProtKB-KW"/>
</dbReference>
<feature type="domain" description="RNA polymerase sigma-70 region 2" evidence="6">
    <location>
        <begin position="74"/>
        <end position="142"/>
    </location>
</feature>
<dbReference type="Proteomes" id="UP000467428">
    <property type="component" value="Chromosome"/>
</dbReference>
<dbReference type="GO" id="GO:0006352">
    <property type="term" value="P:DNA-templated transcription initiation"/>
    <property type="evidence" value="ECO:0007669"/>
    <property type="project" value="InterPro"/>
</dbReference>
<proteinExistence type="predicted"/>
<dbReference type="SUPFAM" id="SSF88659">
    <property type="entry name" value="Sigma3 and sigma4 domains of RNA polymerase sigma factors"/>
    <property type="match status" value="2"/>
</dbReference>
<evidence type="ECO:0000313" key="8">
    <source>
        <dbReference type="EMBL" id="BBY50240.1"/>
    </source>
</evidence>
<evidence type="ECO:0000256" key="1">
    <source>
        <dbReference type="ARBA" id="ARBA00023015"/>
    </source>
</evidence>
<dbReference type="InterPro" id="IPR014284">
    <property type="entry name" value="RNA_pol_sigma-70_dom"/>
</dbReference>
<evidence type="ECO:0000256" key="4">
    <source>
        <dbReference type="ARBA" id="ARBA00023163"/>
    </source>
</evidence>
<feature type="domain" description="RNA polymerase sigma-70 region 3" evidence="5">
    <location>
        <begin position="155"/>
        <end position="207"/>
    </location>
</feature>
<evidence type="ECO:0000259" key="5">
    <source>
        <dbReference type="Pfam" id="PF04539"/>
    </source>
</evidence>
<accession>A0A7I7S1E8</accession>
<dbReference type="NCBIfam" id="TIGR02980">
    <property type="entry name" value="SigBFG"/>
    <property type="match status" value="1"/>
</dbReference>
<dbReference type="NCBIfam" id="TIGR02937">
    <property type="entry name" value="sigma70-ECF"/>
    <property type="match status" value="1"/>
</dbReference>
<keyword evidence="9" id="KW-1185">Reference proteome</keyword>
<dbReference type="PANTHER" id="PTHR30385">
    <property type="entry name" value="SIGMA FACTOR F FLAGELLAR"/>
    <property type="match status" value="1"/>
</dbReference>
<evidence type="ECO:0000256" key="3">
    <source>
        <dbReference type="ARBA" id="ARBA00023125"/>
    </source>
</evidence>
<keyword evidence="4" id="KW-0804">Transcription</keyword>
<dbReference type="InterPro" id="IPR014322">
    <property type="entry name" value="RNA_pol_sigma-B/F/G"/>
</dbReference>
<dbReference type="InterPro" id="IPR007627">
    <property type="entry name" value="RNA_pol_sigma70_r2"/>
</dbReference>
<dbReference type="InterPro" id="IPR013325">
    <property type="entry name" value="RNA_pol_sigma_r2"/>
</dbReference>
<dbReference type="Pfam" id="PF04542">
    <property type="entry name" value="Sigma70_r2"/>
    <property type="match status" value="1"/>
</dbReference>
<name>A0A7I7S1E8_9MYCO</name>
<sequence length="292" mass="32982">MDTSLRAAEATPDDGIVQLTPVEIAPVEITPPETPATASRRNNDEYADVIDMFRVMRMFDEGTPQHQRHRDAIIERCLPLAEHIARHYDRRGEDFEDLRQIARLGLVNAVNRFDAEKGSGFLSFAVPTMMGEVRRHFRDHGWAMHVPRRLKDRHVQLTRAISELTQTKGRAPTPSELAEYLEVDRADVVESLVASAAYRTQSIDAPVPGGDGDSRMLADTVGTVDPAFSRITDQESVRPLIAGLPDRERTILYLRFFESMTQSQIAERIGVSQMHVSRILERTLKDLREKLG</sequence>
<dbReference type="InterPro" id="IPR007630">
    <property type="entry name" value="RNA_pol_sigma70_r4"/>
</dbReference>
<protein>
    <submittedName>
        <fullName evidence="8">Alternative sigma factor SigF</fullName>
    </submittedName>
</protein>
<evidence type="ECO:0000313" key="9">
    <source>
        <dbReference type="Proteomes" id="UP000467428"/>
    </source>
</evidence>
<dbReference type="PANTHER" id="PTHR30385:SF4">
    <property type="entry name" value="RNA POLYMERASE SIGMA-E FACTOR"/>
    <property type="match status" value="1"/>
</dbReference>
<dbReference type="InterPro" id="IPR000943">
    <property type="entry name" value="RNA_pol_sigma70"/>
</dbReference>
<organism evidence="8 9">
    <name type="scientific">Mycolicibacterium arabiense</name>
    <dbReference type="NCBI Taxonomy" id="1286181"/>
    <lineage>
        <taxon>Bacteria</taxon>
        <taxon>Bacillati</taxon>
        <taxon>Actinomycetota</taxon>
        <taxon>Actinomycetes</taxon>
        <taxon>Mycobacteriales</taxon>
        <taxon>Mycobacteriaceae</taxon>
        <taxon>Mycolicibacterium</taxon>
    </lineage>
</organism>
<gene>
    <name evidence="8" type="ORF">MARA_37080</name>
</gene>
<dbReference type="KEGG" id="marz:MARA_37080"/>
<dbReference type="SUPFAM" id="SSF88946">
    <property type="entry name" value="Sigma2 domain of RNA polymerase sigma factors"/>
    <property type="match status" value="1"/>
</dbReference>
<dbReference type="EMBL" id="AP022593">
    <property type="protein sequence ID" value="BBY50240.1"/>
    <property type="molecule type" value="Genomic_DNA"/>
</dbReference>
<feature type="domain" description="RNA polymerase sigma-70 region 4" evidence="7">
    <location>
        <begin position="241"/>
        <end position="289"/>
    </location>
</feature>
<keyword evidence="2" id="KW-0731">Sigma factor</keyword>
<dbReference type="InterPro" id="IPR013324">
    <property type="entry name" value="RNA_pol_sigma_r3/r4-like"/>
</dbReference>
<dbReference type="Gene3D" id="1.20.120.1810">
    <property type="match status" value="1"/>
</dbReference>
<evidence type="ECO:0000259" key="7">
    <source>
        <dbReference type="Pfam" id="PF04545"/>
    </source>
</evidence>
<dbReference type="InterPro" id="IPR007624">
    <property type="entry name" value="RNA_pol_sigma70_r3"/>
</dbReference>
<evidence type="ECO:0000256" key="2">
    <source>
        <dbReference type="ARBA" id="ARBA00023082"/>
    </source>
</evidence>
<dbReference type="CDD" id="cd06171">
    <property type="entry name" value="Sigma70_r4"/>
    <property type="match status" value="1"/>
</dbReference>
<dbReference type="GO" id="GO:0003677">
    <property type="term" value="F:DNA binding"/>
    <property type="evidence" value="ECO:0007669"/>
    <property type="project" value="UniProtKB-KW"/>
</dbReference>
<dbReference type="NCBIfam" id="NF005514">
    <property type="entry name" value="PRK07122.1"/>
    <property type="match status" value="1"/>
</dbReference>
<evidence type="ECO:0000259" key="6">
    <source>
        <dbReference type="Pfam" id="PF04542"/>
    </source>
</evidence>
<dbReference type="AlphaFoldDB" id="A0A7I7S1E8"/>